<feature type="transmembrane region" description="Helical" evidence="1">
    <location>
        <begin position="180"/>
        <end position="206"/>
    </location>
</feature>
<feature type="transmembrane region" description="Helical" evidence="1">
    <location>
        <begin position="124"/>
        <end position="143"/>
    </location>
</feature>
<sequence length="477" mass="52448">MMQTLTRRRADAALAALLVVLGVLLIPASEGLIFENNADFLRTSLFMLADVTRGLDTTRQFRAGGFAPIEEFSVAAYVFLAFGWLQRLFSDQYDLMVSSVAGKVALLAGLAVLAHAVAGRERPLVRACLFVGLALFAFAGHNIGMLKSFYFEYAIFLAMPLLLAGFFARTEWGRVLGLGAGGLLAGLAKIQYFYVPLLILACLYVARPRGARISRTTVAALVLSQLVCLIPLWANPHRQVHHYHATYFGTYMLLEQSELRAMGRSDRELACVGVDAWGNFATGPGALDVRPGKPTCVSDRTLTLRDVLEPYWRHPSLAVRMPAFALPAHFTVDYFHVWPSFRLLRVLPGTEGAGQRLLLQLSKWREHYLTPAIPVILVLALAVAATGVRRGDRRYAPALLFCVLLVVSQVAVSLLGDGVRDLSKHLWAAQLGLDLMAPLLLLAVLDFFRHRRTAVMGSPIHPMSKVDLANPTGRSAW</sequence>
<feature type="transmembrane region" description="Helical" evidence="1">
    <location>
        <begin position="395"/>
        <end position="415"/>
    </location>
</feature>
<dbReference type="OrthoDB" id="6636252at2"/>
<dbReference type="EMBL" id="CP010951">
    <property type="protein sequence ID" value="AMO22238.1"/>
    <property type="molecule type" value="Genomic_DNA"/>
</dbReference>
<name>A0A127JQD0_9BURK</name>
<feature type="transmembrane region" description="Helical" evidence="1">
    <location>
        <begin position="218"/>
        <end position="234"/>
    </location>
</feature>
<keyword evidence="1" id="KW-1133">Transmembrane helix</keyword>
<feature type="transmembrane region" description="Helical" evidence="1">
    <location>
        <begin position="427"/>
        <end position="448"/>
    </location>
</feature>
<dbReference type="Proteomes" id="UP000070433">
    <property type="component" value="Chromosome"/>
</dbReference>
<gene>
    <name evidence="2" type="ORF">UC35_04205</name>
</gene>
<feature type="transmembrane region" description="Helical" evidence="1">
    <location>
        <begin position="368"/>
        <end position="388"/>
    </location>
</feature>
<evidence type="ECO:0000256" key="1">
    <source>
        <dbReference type="SAM" id="Phobius"/>
    </source>
</evidence>
<dbReference type="RefSeq" id="WP_061496490.1">
    <property type="nucleotide sequence ID" value="NZ_CP010951.1"/>
</dbReference>
<keyword evidence="1" id="KW-0472">Membrane</keyword>
<keyword evidence="3" id="KW-1185">Reference proteome</keyword>
<organism evidence="2 3">
    <name type="scientific">Ramlibacter tataouinensis</name>
    <dbReference type="NCBI Taxonomy" id="94132"/>
    <lineage>
        <taxon>Bacteria</taxon>
        <taxon>Pseudomonadati</taxon>
        <taxon>Pseudomonadota</taxon>
        <taxon>Betaproteobacteria</taxon>
        <taxon>Burkholderiales</taxon>
        <taxon>Comamonadaceae</taxon>
        <taxon>Ramlibacter</taxon>
    </lineage>
</organism>
<proteinExistence type="predicted"/>
<dbReference type="AlphaFoldDB" id="A0A127JQD0"/>
<protein>
    <recommendedName>
        <fullName evidence="4">Candidate membrane protein</fullName>
    </recommendedName>
</protein>
<feature type="transmembrane region" description="Helical" evidence="1">
    <location>
        <begin position="65"/>
        <end position="85"/>
    </location>
</feature>
<evidence type="ECO:0008006" key="4">
    <source>
        <dbReference type="Google" id="ProtNLM"/>
    </source>
</evidence>
<evidence type="ECO:0000313" key="3">
    <source>
        <dbReference type="Proteomes" id="UP000070433"/>
    </source>
</evidence>
<evidence type="ECO:0000313" key="2">
    <source>
        <dbReference type="EMBL" id="AMO22238.1"/>
    </source>
</evidence>
<keyword evidence="1" id="KW-0812">Transmembrane</keyword>
<reference evidence="2 3" key="1">
    <citation type="journal article" date="2014" name="Int. J. Syst. Evol. Microbiol.">
        <title>Ramlibacter solisilvae sp. nov., isolated from forest soil, and emended description of the genus Ramlibacter.</title>
        <authorList>
            <person name="Lee H.J."/>
            <person name="Lee S.H."/>
            <person name="Lee S.S."/>
            <person name="Lee J.S."/>
            <person name="Kim Y."/>
            <person name="Kim S.C."/>
            <person name="Jeon C.O."/>
        </authorList>
    </citation>
    <scope>NUCLEOTIDE SEQUENCE [LARGE SCALE GENOMIC DNA]</scope>
    <source>
        <strain evidence="2 3">5-10</strain>
    </source>
</reference>
<feature type="transmembrane region" description="Helical" evidence="1">
    <location>
        <begin position="150"/>
        <end position="168"/>
    </location>
</feature>
<accession>A0A127JQD0</accession>
<feature type="transmembrane region" description="Helical" evidence="1">
    <location>
        <begin position="97"/>
        <end position="118"/>
    </location>
</feature>